<dbReference type="RefSeq" id="WP_168677300.1">
    <property type="nucleotide sequence ID" value="NZ_BPKV01000006.1"/>
</dbReference>
<accession>A0A846ZBN9</accession>
<gene>
    <name evidence="1" type="ORF">HF966_06655</name>
</gene>
<evidence type="ECO:0000313" key="2">
    <source>
        <dbReference type="Proteomes" id="UP000590460"/>
    </source>
</evidence>
<dbReference type="Proteomes" id="UP000590460">
    <property type="component" value="Unassembled WGS sequence"/>
</dbReference>
<sequence length="73" mass="7768">MTINVDNAQVQFVDGKLTVQYFAVSFASGTYPNRLNGNVQVTPDDGVTINSTPDEVIALAKKKIQALIADVAA</sequence>
<comment type="caution">
    <text evidence="1">The sequence shown here is derived from an EMBL/GenBank/DDBJ whole genome shotgun (WGS) entry which is preliminary data.</text>
</comment>
<dbReference type="EMBL" id="JAAXPO010000006">
    <property type="protein sequence ID" value="NKZ18856.1"/>
    <property type="molecule type" value="Genomic_DNA"/>
</dbReference>
<name>A0A846ZBN9_9LACO</name>
<evidence type="ECO:0000313" key="1">
    <source>
        <dbReference type="EMBL" id="NKZ18856.1"/>
    </source>
</evidence>
<organism evidence="1 2">
    <name type="scientific">Leuconostoc holzapfelii</name>
    <dbReference type="NCBI Taxonomy" id="434464"/>
    <lineage>
        <taxon>Bacteria</taxon>
        <taxon>Bacillati</taxon>
        <taxon>Bacillota</taxon>
        <taxon>Bacilli</taxon>
        <taxon>Lactobacillales</taxon>
        <taxon>Lactobacillaceae</taxon>
        <taxon>Leuconostoc</taxon>
    </lineage>
</organism>
<dbReference type="AlphaFoldDB" id="A0A846ZBN9"/>
<proteinExistence type="predicted"/>
<protein>
    <submittedName>
        <fullName evidence="1">Uncharacterized protein</fullName>
    </submittedName>
</protein>
<reference evidence="1 2" key="1">
    <citation type="submission" date="2020-04" db="EMBL/GenBank/DDBJ databases">
        <title>MicrobeNet Type strains.</title>
        <authorList>
            <person name="Nicholson A.C."/>
        </authorList>
    </citation>
    <scope>NUCLEOTIDE SEQUENCE [LARGE SCALE GENOMIC DNA]</scope>
    <source>
        <strain evidence="1 2">CCUG 54536</strain>
    </source>
</reference>